<dbReference type="InterPro" id="IPR052595">
    <property type="entry name" value="LRRC69/RLP"/>
</dbReference>
<dbReference type="InterPro" id="IPR001611">
    <property type="entry name" value="Leu-rich_rpt"/>
</dbReference>
<keyword evidence="3" id="KW-0677">Repeat</keyword>
<evidence type="ECO:0000313" key="7">
    <source>
        <dbReference type="EMBL" id="SFI16695.1"/>
    </source>
</evidence>
<evidence type="ECO:0000256" key="2">
    <source>
        <dbReference type="ARBA" id="ARBA00022729"/>
    </source>
</evidence>
<dbReference type="PROSITE" id="PS50835">
    <property type="entry name" value="IG_LIKE"/>
    <property type="match status" value="1"/>
</dbReference>
<dbReference type="Gene3D" id="2.60.40.10">
    <property type="entry name" value="Immunoglobulins"/>
    <property type="match status" value="1"/>
</dbReference>
<dbReference type="NCBIfam" id="TIGR04183">
    <property type="entry name" value="Por_Secre_tail"/>
    <property type="match status" value="1"/>
</dbReference>
<dbReference type="SUPFAM" id="SSF52058">
    <property type="entry name" value="L domain-like"/>
    <property type="match status" value="1"/>
</dbReference>
<dbReference type="InterPro" id="IPR003591">
    <property type="entry name" value="Leu-rich_rpt_typical-subtyp"/>
</dbReference>
<evidence type="ECO:0000313" key="8">
    <source>
        <dbReference type="Proteomes" id="UP000198931"/>
    </source>
</evidence>
<dbReference type="OrthoDB" id="627712at2"/>
<proteinExistence type="predicted"/>
<reference evidence="7 8" key="1">
    <citation type="submission" date="2016-10" db="EMBL/GenBank/DDBJ databases">
        <authorList>
            <person name="de Groot N.N."/>
        </authorList>
    </citation>
    <scope>NUCLEOTIDE SEQUENCE [LARGE SCALE GENOMIC DNA]</scope>
    <source>
        <strain evidence="7 8">DSM 26000</strain>
    </source>
</reference>
<feature type="domain" description="Ig-like" evidence="6">
    <location>
        <begin position="398"/>
        <end position="476"/>
    </location>
</feature>
<dbReference type="Pfam" id="PF18962">
    <property type="entry name" value="Por_Secre_tail"/>
    <property type="match status" value="1"/>
</dbReference>
<dbReference type="InterPro" id="IPR036179">
    <property type="entry name" value="Ig-like_dom_sf"/>
</dbReference>
<dbReference type="Proteomes" id="UP000198931">
    <property type="component" value="Unassembled WGS sequence"/>
</dbReference>
<protein>
    <submittedName>
        <fullName evidence="7">Por secretion system C-terminal sorting domain-containing protein</fullName>
    </submittedName>
</protein>
<dbReference type="PROSITE" id="PS51450">
    <property type="entry name" value="LRR"/>
    <property type="match status" value="2"/>
</dbReference>
<dbReference type="SMART" id="SM00365">
    <property type="entry name" value="LRR_SD22"/>
    <property type="match status" value="5"/>
</dbReference>
<keyword evidence="5" id="KW-1133">Transmembrane helix</keyword>
<keyword evidence="1" id="KW-0433">Leucine-rich repeat</keyword>
<keyword evidence="2" id="KW-0732">Signal</keyword>
<keyword evidence="8" id="KW-1185">Reference proteome</keyword>
<keyword evidence="4" id="KW-1015">Disulfide bond</keyword>
<keyword evidence="5" id="KW-0472">Membrane</keyword>
<name>A0A1I3FZP1_9FLAO</name>
<dbReference type="PRINTS" id="PR00019">
    <property type="entry name" value="LEURICHRPT"/>
</dbReference>
<dbReference type="FunFam" id="3.80.10.10:FF:002851">
    <property type="entry name" value="Uncharacterized protein"/>
    <property type="match status" value="1"/>
</dbReference>
<dbReference type="InterPro" id="IPR013783">
    <property type="entry name" value="Ig-like_fold"/>
</dbReference>
<dbReference type="AlphaFoldDB" id="A0A1I3FZP1"/>
<keyword evidence="5" id="KW-0812">Transmembrane</keyword>
<organism evidence="7 8">
    <name type="scientific">Halpernia frigidisoli</name>
    <dbReference type="NCBI Taxonomy" id="1125876"/>
    <lineage>
        <taxon>Bacteria</taxon>
        <taxon>Pseudomonadati</taxon>
        <taxon>Bacteroidota</taxon>
        <taxon>Flavobacteriia</taxon>
        <taxon>Flavobacteriales</taxon>
        <taxon>Weeksellaceae</taxon>
        <taxon>Chryseobacterium group</taxon>
        <taxon>Halpernia</taxon>
    </lineage>
</organism>
<dbReference type="InterPro" id="IPR032675">
    <property type="entry name" value="LRR_dom_sf"/>
</dbReference>
<dbReference type="InterPro" id="IPR026444">
    <property type="entry name" value="Secre_tail"/>
</dbReference>
<dbReference type="InterPro" id="IPR007110">
    <property type="entry name" value="Ig-like_dom"/>
</dbReference>
<sequence length="569" mass="63620">MTLDKKNSFPLVLFHFSTTTYYISLKITLLFILFSTFFPAQYSITSAERNALLSIYQSTDGNNWSQTWDLNKDPQNWYGIKIKNHVVTGISLRGNFLKGSFPSNLSAFSSLQVLDLSNNNLSGDVPLSVGTLTNLVSLSFNDNKLTGDPSAALSSLSNLAEFSIGHNLFNIADLDILIQNFSQLKVLNIAGLNLNAVPPKIATLTKLESLDLSDNQLKTGFDNLSSLINLKEFNLAGNQLSKLPTQLGTLTKLTTLDLSRNLLATNFESPLSNLKNLEWLSLENNLLENLPSNIGTLTNLVHLNLGRNLLAGNFSALLSLKNLEQLYLNHNILKDSFPTDLLQLSTLQMLSLTGNQLSGTIPAKIPALTFIDDNRFSLSDIKTFLDKKSKLTDFTYSPQRYDDPLSVPAAFEENVVLKQSLSGDDYQFSWFKNLEDRQSSTSENFYINGIKQDDYTNYTCEAYFAKNYTDYFLEISFYREPVTLVSTLSTSEIDKNLSIYPNPTSDLLFIRAVNEKVESISIFDMSGKMIFSDSGPSKLRVNVHNFPSGAYVILLKMPTSTKTFKFIKK</sequence>
<evidence type="ECO:0000259" key="6">
    <source>
        <dbReference type="PROSITE" id="PS50835"/>
    </source>
</evidence>
<evidence type="ECO:0000256" key="4">
    <source>
        <dbReference type="ARBA" id="ARBA00023157"/>
    </source>
</evidence>
<dbReference type="Gene3D" id="3.80.10.10">
    <property type="entry name" value="Ribonuclease Inhibitor"/>
    <property type="match status" value="2"/>
</dbReference>
<evidence type="ECO:0000256" key="1">
    <source>
        <dbReference type="ARBA" id="ARBA00022614"/>
    </source>
</evidence>
<feature type="transmembrane region" description="Helical" evidence="5">
    <location>
        <begin position="20"/>
        <end position="40"/>
    </location>
</feature>
<dbReference type="PANTHER" id="PTHR48057:SF7">
    <property type="entry name" value="LEUCINE-RICH REPEAT SERINE_THREONINE-PROTEIN KINASE 1"/>
    <property type="match status" value="1"/>
</dbReference>
<dbReference type="EMBL" id="FOQT01000002">
    <property type="protein sequence ID" value="SFI16695.1"/>
    <property type="molecule type" value="Genomic_DNA"/>
</dbReference>
<accession>A0A1I3FZP1</accession>
<dbReference type="RefSeq" id="WP_090079693.1">
    <property type="nucleotide sequence ID" value="NZ_FOQT01000002.1"/>
</dbReference>
<gene>
    <name evidence="7" type="ORF">SAMN05443292_1740</name>
</gene>
<dbReference type="STRING" id="1125876.SAMN05443292_1740"/>
<dbReference type="SUPFAM" id="SSF48726">
    <property type="entry name" value="Immunoglobulin"/>
    <property type="match status" value="1"/>
</dbReference>
<dbReference type="PANTHER" id="PTHR48057">
    <property type="entry name" value="LEUCINE-RICH REPEAT SERINE/THREONINE-PROTEIN KINASE 1"/>
    <property type="match status" value="1"/>
</dbReference>
<dbReference type="SMART" id="SM00369">
    <property type="entry name" value="LRR_TYP"/>
    <property type="match status" value="6"/>
</dbReference>
<evidence type="ECO:0000256" key="3">
    <source>
        <dbReference type="ARBA" id="ARBA00022737"/>
    </source>
</evidence>
<dbReference type="Pfam" id="PF00560">
    <property type="entry name" value="LRR_1"/>
    <property type="match status" value="4"/>
</dbReference>
<evidence type="ECO:0000256" key="5">
    <source>
        <dbReference type="SAM" id="Phobius"/>
    </source>
</evidence>